<reference evidence="3" key="1">
    <citation type="submission" date="2011-08" db="EMBL/GenBank/DDBJ databases">
        <authorList>
            <person name="Rombauts S."/>
        </authorList>
    </citation>
    <scope>NUCLEOTIDE SEQUENCE</scope>
    <source>
        <strain evidence="3">London</strain>
    </source>
</reference>
<name>T1KJQ0_TETUR</name>
<accession>T1KJQ0</accession>
<dbReference type="Proteomes" id="UP000015104">
    <property type="component" value="Unassembled WGS sequence"/>
</dbReference>
<dbReference type="EMBL" id="CAEY01000163">
    <property type="status" value="NOT_ANNOTATED_CDS"/>
    <property type="molecule type" value="Genomic_DNA"/>
</dbReference>
<protein>
    <submittedName>
        <fullName evidence="2">Uncharacterized protein</fullName>
    </submittedName>
</protein>
<organism evidence="2 3">
    <name type="scientific">Tetranychus urticae</name>
    <name type="common">Two-spotted spider mite</name>
    <dbReference type="NCBI Taxonomy" id="32264"/>
    <lineage>
        <taxon>Eukaryota</taxon>
        <taxon>Metazoa</taxon>
        <taxon>Ecdysozoa</taxon>
        <taxon>Arthropoda</taxon>
        <taxon>Chelicerata</taxon>
        <taxon>Arachnida</taxon>
        <taxon>Acari</taxon>
        <taxon>Acariformes</taxon>
        <taxon>Trombidiformes</taxon>
        <taxon>Prostigmata</taxon>
        <taxon>Eleutherengona</taxon>
        <taxon>Raphignathae</taxon>
        <taxon>Tetranychoidea</taxon>
        <taxon>Tetranychidae</taxon>
        <taxon>Tetranychus</taxon>
    </lineage>
</organism>
<dbReference type="AlphaFoldDB" id="T1KJQ0"/>
<proteinExistence type="predicted"/>
<feature type="transmembrane region" description="Helical" evidence="1">
    <location>
        <begin position="12"/>
        <end position="32"/>
    </location>
</feature>
<evidence type="ECO:0000256" key="1">
    <source>
        <dbReference type="SAM" id="Phobius"/>
    </source>
</evidence>
<keyword evidence="1" id="KW-0812">Transmembrane</keyword>
<keyword evidence="3" id="KW-1185">Reference proteome</keyword>
<evidence type="ECO:0000313" key="3">
    <source>
        <dbReference type="Proteomes" id="UP000015104"/>
    </source>
</evidence>
<dbReference type="HOGENOM" id="CLU_2779130_0_0_1"/>
<keyword evidence="1" id="KW-1133">Transmembrane helix</keyword>
<reference evidence="2" key="2">
    <citation type="submission" date="2015-06" db="UniProtKB">
        <authorList>
            <consortium name="EnsemblMetazoa"/>
        </authorList>
    </citation>
    <scope>IDENTIFICATION</scope>
</reference>
<dbReference type="EnsemblMetazoa" id="tetur13g00730.1">
    <property type="protein sequence ID" value="tetur13g00730.1"/>
    <property type="gene ID" value="tetur13g00730"/>
</dbReference>
<evidence type="ECO:0000313" key="2">
    <source>
        <dbReference type="EnsemblMetazoa" id="tetur13g00730.1"/>
    </source>
</evidence>
<sequence>MLWTFNLDGIGLSKVSIVIFAINLNGIVIYDWKYISLFDGLNDRLQEEQVTSGQAIHGEGKVTCKVWNL</sequence>
<keyword evidence="1" id="KW-0472">Membrane</keyword>